<feature type="non-terminal residue" evidence="1">
    <location>
        <position position="1"/>
    </location>
</feature>
<evidence type="ECO:0000313" key="1">
    <source>
        <dbReference type="EMBL" id="CAI9613540.1"/>
    </source>
</evidence>
<organism evidence="1 2">
    <name type="scientific">Staurois parvus</name>
    <dbReference type="NCBI Taxonomy" id="386267"/>
    <lineage>
        <taxon>Eukaryota</taxon>
        <taxon>Metazoa</taxon>
        <taxon>Chordata</taxon>
        <taxon>Craniata</taxon>
        <taxon>Vertebrata</taxon>
        <taxon>Euteleostomi</taxon>
        <taxon>Amphibia</taxon>
        <taxon>Batrachia</taxon>
        <taxon>Anura</taxon>
        <taxon>Neobatrachia</taxon>
        <taxon>Ranoidea</taxon>
        <taxon>Ranidae</taxon>
        <taxon>Staurois</taxon>
    </lineage>
</organism>
<proteinExistence type="predicted"/>
<comment type="caution">
    <text evidence="1">The sequence shown here is derived from an EMBL/GenBank/DDBJ whole genome shotgun (WGS) entry which is preliminary data.</text>
</comment>
<gene>
    <name evidence="1" type="ORF">SPARVUS_LOCUS14908446</name>
</gene>
<protein>
    <submittedName>
        <fullName evidence="1">Uncharacterized protein</fullName>
    </submittedName>
</protein>
<sequence length="46" mass="5340">YKRPPRTLLVRAPWERAAPRSGARCVLLTQWNTDSRTGPLYEVLIM</sequence>
<accession>A0ABN9GVS3</accession>
<keyword evidence="2" id="KW-1185">Reference proteome</keyword>
<name>A0ABN9GVS3_9NEOB</name>
<reference evidence="1" key="1">
    <citation type="submission" date="2023-05" db="EMBL/GenBank/DDBJ databases">
        <authorList>
            <person name="Stuckert A."/>
        </authorList>
    </citation>
    <scope>NUCLEOTIDE SEQUENCE</scope>
</reference>
<dbReference type="Proteomes" id="UP001162483">
    <property type="component" value="Unassembled WGS sequence"/>
</dbReference>
<dbReference type="EMBL" id="CATNWA010019502">
    <property type="protein sequence ID" value="CAI9613540.1"/>
    <property type="molecule type" value="Genomic_DNA"/>
</dbReference>
<evidence type="ECO:0000313" key="2">
    <source>
        <dbReference type="Proteomes" id="UP001162483"/>
    </source>
</evidence>